<evidence type="ECO:0000313" key="8">
    <source>
        <dbReference type="EMBL" id="PWW77809.1"/>
    </source>
</evidence>
<sequence length="667" mass="73263">MSIPMNSGSRSHSTNSGKPVVMPSPIPIGGMEGLRAGSGLQPCTATPTFVLFAQGTSILCLLYDSLALERRFEGHVDDITLMVADNTSEDGVGRIVSVDASRQAIVWDSHTGDELARYNAFEEIKVAAWMKNGNLAFGDSMGNVILFDPLTSESISARTIYDPLCSIAPGADCKTFALGYTNGSVLIAALSPSFIILHTLTTTSLQPSPIATLAWHASSSRQKSDMLATQTRDGDLRVWSVPKSLDAEEGARVVRILKKPDSNRKGDNWMGWSRNGRIVQYSEGETTIWDVRTKKVTWERVGTLDNVCGITVFGPKGMLFTLGKDDTVQQFALYPPSLLANVQHSPTIPPPSPPVSIEEKKVVEEEQYEELFQRPSSREEDEYLRATMSPLGRIAHELEQLEKMEDDTGLGITNLANVSPLRPRTGSVSWRSSGGSTGRGHQHSVSITSSKGTQRSSDDQSEFSQATTVSTSRKNSFGSTGAPTPSPSRLPHPLRQEIHQSPDEVKTATPPRDIDLFAGLRARLASVTYQSPRIGSPKSNMSEDDHRKEMLFCIFGWKGDIEHLIQDQRTFHPMFPRMSAVILRMWLGDLDQNSLSVLLGADFSVPGDWVFLALSAMDGQKSWNHVVRAFVMRLLQKGELHTAVLCLLALGDKNDAVEVYVSHKKYM</sequence>
<dbReference type="InterPro" id="IPR036322">
    <property type="entry name" value="WD40_repeat_dom_sf"/>
</dbReference>
<evidence type="ECO:0000256" key="3">
    <source>
        <dbReference type="ARBA" id="ARBA00022884"/>
    </source>
</evidence>
<comment type="subcellular location">
    <subcellularLocation>
        <location evidence="1">Nucleus</location>
    </subcellularLocation>
</comment>
<reference evidence="8 9" key="1">
    <citation type="submission" date="2018-03" db="EMBL/GenBank/DDBJ databases">
        <title>Genomes of Pezizomycetes fungi and the evolution of truffles.</title>
        <authorList>
            <person name="Murat C."/>
            <person name="Payen T."/>
            <person name="Noel B."/>
            <person name="Kuo A."/>
            <person name="Martin F.M."/>
        </authorList>
    </citation>
    <scope>NUCLEOTIDE SEQUENCE [LARGE SCALE GENOMIC DNA]</scope>
    <source>
        <strain evidence="8">091103-1</strain>
    </source>
</reference>
<gene>
    <name evidence="8" type="ORF">C7212DRAFT_356863</name>
</gene>
<dbReference type="OrthoDB" id="7326421at2759"/>
<evidence type="ECO:0000256" key="7">
    <source>
        <dbReference type="SAM" id="MobiDB-lite"/>
    </source>
</evidence>
<feature type="region of interest" description="Disordered" evidence="7">
    <location>
        <begin position="413"/>
        <end position="494"/>
    </location>
</feature>
<accession>A0A317STR3</accession>
<organism evidence="8 9">
    <name type="scientific">Tuber magnatum</name>
    <name type="common">white Piedmont truffle</name>
    <dbReference type="NCBI Taxonomy" id="42249"/>
    <lineage>
        <taxon>Eukaryota</taxon>
        <taxon>Fungi</taxon>
        <taxon>Dikarya</taxon>
        <taxon>Ascomycota</taxon>
        <taxon>Pezizomycotina</taxon>
        <taxon>Pezizomycetes</taxon>
        <taxon>Pezizales</taxon>
        <taxon>Tuberaceae</taxon>
        <taxon>Tuber</taxon>
    </lineage>
</organism>
<feature type="region of interest" description="Disordered" evidence="7">
    <location>
        <begin position="1"/>
        <end position="24"/>
    </location>
</feature>
<dbReference type="Proteomes" id="UP000246991">
    <property type="component" value="Unassembled WGS sequence"/>
</dbReference>
<protein>
    <submittedName>
        <fullName evidence="8">WD40 repeat-like protein</fullName>
    </submittedName>
</protein>
<dbReference type="SUPFAM" id="SSF50978">
    <property type="entry name" value="WD40 repeat-like"/>
    <property type="match status" value="1"/>
</dbReference>
<dbReference type="GO" id="GO:0045944">
    <property type="term" value="P:positive regulation of transcription by RNA polymerase II"/>
    <property type="evidence" value="ECO:0007669"/>
    <property type="project" value="TreeGrafter"/>
</dbReference>
<dbReference type="InterPro" id="IPR034605">
    <property type="entry name" value="PGC-1"/>
</dbReference>
<keyword evidence="3" id="KW-0694">RNA-binding</keyword>
<dbReference type="PANTHER" id="PTHR15528">
    <property type="entry name" value="PEROXISOME PROLIFERATOR ACTIVATED RECEPTOR GAMMA COACTIVATOR 1 PGC-1 -RELATED"/>
    <property type="match status" value="1"/>
</dbReference>
<evidence type="ECO:0000256" key="4">
    <source>
        <dbReference type="ARBA" id="ARBA00023015"/>
    </source>
</evidence>
<dbReference type="GO" id="GO:0003723">
    <property type="term" value="F:RNA binding"/>
    <property type="evidence" value="ECO:0007669"/>
    <property type="project" value="UniProtKB-KW"/>
</dbReference>
<feature type="compositionally biased region" description="Low complexity" evidence="7">
    <location>
        <begin position="424"/>
        <end position="434"/>
    </location>
</feature>
<proteinExistence type="predicted"/>
<dbReference type="EMBL" id="PYWC01000020">
    <property type="protein sequence ID" value="PWW77809.1"/>
    <property type="molecule type" value="Genomic_DNA"/>
</dbReference>
<keyword evidence="5" id="KW-0804">Transcription</keyword>
<evidence type="ECO:0000313" key="9">
    <source>
        <dbReference type="Proteomes" id="UP000246991"/>
    </source>
</evidence>
<name>A0A317STR3_9PEZI</name>
<keyword evidence="9" id="KW-1185">Reference proteome</keyword>
<dbReference type="GO" id="GO:0005634">
    <property type="term" value="C:nucleus"/>
    <property type="evidence" value="ECO:0007669"/>
    <property type="project" value="UniProtKB-SubCell"/>
</dbReference>
<evidence type="ECO:0000256" key="1">
    <source>
        <dbReference type="ARBA" id="ARBA00004123"/>
    </source>
</evidence>
<evidence type="ECO:0000256" key="6">
    <source>
        <dbReference type="ARBA" id="ARBA00023242"/>
    </source>
</evidence>
<dbReference type="AlphaFoldDB" id="A0A317STR3"/>
<dbReference type="PANTHER" id="PTHR15528:SF11">
    <property type="entry name" value="FI18188P1"/>
    <property type="match status" value="1"/>
</dbReference>
<evidence type="ECO:0000256" key="5">
    <source>
        <dbReference type="ARBA" id="ARBA00023163"/>
    </source>
</evidence>
<keyword evidence="6" id="KW-0539">Nucleus</keyword>
<dbReference type="Gene3D" id="2.130.10.10">
    <property type="entry name" value="YVTN repeat-like/Quinoprotein amine dehydrogenase"/>
    <property type="match status" value="1"/>
</dbReference>
<keyword evidence="4" id="KW-0805">Transcription regulation</keyword>
<dbReference type="InterPro" id="IPR015943">
    <property type="entry name" value="WD40/YVTN_repeat-like_dom_sf"/>
</dbReference>
<evidence type="ECO:0000256" key="2">
    <source>
        <dbReference type="ARBA" id="ARBA00022553"/>
    </source>
</evidence>
<dbReference type="STRING" id="42249.A0A317STR3"/>
<feature type="compositionally biased region" description="Polar residues" evidence="7">
    <location>
        <begin position="443"/>
        <end position="455"/>
    </location>
</feature>
<feature type="compositionally biased region" description="Polar residues" evidence="7">
    <location>
        <begin position="1"/>
        <end position="17"/>
    </location>
</feature>
<keyword evidence="2" id="KW-0597">Phosphoprotein</keyword>
<dbReference type="GO" id="GO:0003712">
    <property type="term" value="F:transcription coregulator activity"/>
    <property type="evidence" value="ECO:0007669"/>
    <property type="project" value="InterPro"/>
</dbReference>
<comment type="caution">
    <text evidence="8">The sequence shown here is derived from an EMBL/GenBank/DDBJ whole genome shotgun (WGS) entry which is preliminary data.</text>
</comment>
<feature type="compositionally biased region" description="Polar residues" evidence="7">
    <location>
        <begin position="462"/>
        <end position="483"/>
    </location>
</feature>